<dbReference type="OrthoDB" id="1734229at2759"/>
<dbReference type="PRINTS" id="PR00625">
    <property type="entry name" value="JDOMAIN"/>
</dbReference>
<dbReference type="PANTHER" id="PTHR44360">
    <property type="entry name" value="DNAJ HOMOLOG SUBFAMILY B MEMBER 9"/>
    <property type="match status" value="1"/>
</dbReference>
<proteinExistence type="predicted"/>
<keyword evidence="1" id="KW-0143">Chaperone</keyword>
<dbReference type="Pfam" id="PF00226">
    <property type="entry name" value="DnaJ"/>
    <property type="match status" value="1"/>
</dbReference>
<feature type="domain" description="J" evidence="3">
    <location>
        <begin position="350"/>
        <end position="406"/>
    </location>
</feature>
<keyword evidence="2" id="KW-0472">Membrane</keyword>
<dbReference type="Proteomes" id="UP000316726">
    <property type="component" value="Chromosome 6"/>
</dbReference>
<feature type="transmembrane region" description="Helical" evidence="2">
    <location>
        <begin position="435"/>
        <end position="454"/>
    </location>
</feature>
<reference evidence="4 5" key="1">
    <citation type="submission" date="2018-07" db="EMBL/GenBank/DDBJ databases">
        <title>The complete nuclear genome of the prasinophyte Chloropicon primus (CCMP1205).</title>
        <authorList>
            <person name="Pombert J.-F."/>
            <person name="Otis C."/>
            <person name="Turmel M."/>
            <person name="Lemieux C."/>
        </authorList>
    </citation>
    <scope>NUCLEOTIDE SEQUENCE [LARGE SCALE GENOMIC DNA]</scope>
    <source>
        <strain evidence="4 5">CCMP1205</strain>
    </source>
</reference>
<feature type="transmembrane region" description="Helical" evidence="2">
    <location>
        <begin position="60"/>
        <end position="78"/>
    </location>
</feature>
<dbReference type="STRING" id="1764295.A0A5B8MRT3"/>
<feature type="transmembrane region" description="Helical" evidence="2">
    <location>
        <begin position="256"/>
        <end position="277"/>
    </location>
</feature>
<organism evidence="4 5">
    <name type="scientific">Chloropicon primus</name>
    <dbReference type="NCBI Taxonomy" id="1764295"/>
    <lineage>
        <taxon>Eukaryota</taxon>
        <taxon>Viridiplantae</taxon>
        <taxon>Chlorophyta</taxon>
        <taxon>Chloropicophyceae</taxon>
        <taxon>Chloropicales</taxon>
        <taxon>Chloropicaceae</taxon>
        <taxon>Chloropicon</taxon>
    </lineage>
</organism>
<dbReference type="GO" id="GO:0005783">
    <property type="term" value="C:endoplasmic reticulum"/>
    <property type="evidence" value="ECO:0007669"/>
    <property type="project" value="TreeGrafter"/>
</dbReference>
<keyword evidence="2" id="KW-1133">Transmembrane helix</keyword>
<dbReference type="EMBL" id="CP031039">
    <property type="protein sequence ID" value="QDZ21982.1"/>
    <property type="molecule type" value="Genomic_DNA"/>
</dbReference>
<evidence type="ECO:0000313" key="4">
    <source>
        <dbReference type="EMBL" id="QDZ21982.1"/>
    </source>
</evidence>
<dbReference type="SMART" id="SM00271">
    <property type="entry name" value="DnaJ"/>
    <property type="match status" value="1"/>
</dbReference>
<dbReference type="SUPFAM" id="SSF46565">
    <property type="entry name" value="Chaperone J-domain"/>
    <property type="match status" value="1"/>
</dbReference>
<accession>A0A5B8MRT3</accession>
<dbReference type="Gene3D" id="1.10.287.110">
    <property type="entry name" value="DnaJ domain"/>
    <property type="match status" value="1"/>
</dbReference>
<dbReference type="PROSITE" id="PS50076">
    <property type="entry name" value="DNAJ_2"/>
    <property type="match status" value="1"/>
</dbReference>
<evidence type="ECO:0000256" key="2">
    <source>
        <dbReference type="SAM" id="Phobius"/>
    </source>
</evidence>
<feature type="transmembrane region" description="Helical" evidence="2">
    <location>
        <begin position="195"/>
        <end position="213"/>
    </location>
</feature>
<evidence type="ECO:0000256" key="1">
    <source>
        <dbReference type="ARBA" id="ARBA00023186"/>
    </source>
</evidence>
<evidence type="ECO:0000259" key="3">
    <source>
        <dbReference type="PROSITE" id="PS50076"/>
    </source>
</evidence>
<dbReference type="PANTHER" id="PTHR44360:SF1">
    <property type="entry name" value="DNAJ HOMOLOG SUBFAMILY B MEMBER 9"/>
    <property type="match status" value="1"/>
</dbReference>
<dbReference type="CDD" id="cd06257">
    <property type="entry name" value="DnaJ"/>
    <property type="match status" value="1"/>
</dbReference>
<gene>
    <name evidence="4" type="ORF">A3770_06p45000</name>
</gene>
<protein>
    <recommendedName>
        <fullName evidence="3">J domain-containing protein</fullName>
    </recommendedName>
</protein>
<dbReference type="GO" id="GO:0051787">
    <property type="term" value="F:misfolded protein binding"/>
    <property type="evidence" value="ECO:0007669"/>
    <property type="project" value="TreeGrafter"/>
</dbReference>
<name>A0A5B8MRT3_9CHLO</name>
<keyword evidence="5" id="KW-1185">Reference proteome</keyword>
<dbReference type="InterPro" id="IPR001623">
    <property type="entry name" value="DnaJ_domain"/>
</dbReference>
<dbReference type="GO" id="GO:0051087">
    <property type="term" value="F:protein-folding chaperone binding"/>
    <property type="evidence" value="ECO:0007669"/>
    <property type="project" value="TreeGrafter"/>
</dbReference>
<dbReference type="GO" id="GO:0036503">
    <property type="term" value="P:ERAD pathway"/>
    <property type="evidence" value="ECO:0007669"/>
    <property type="project" value="TreeGrafter"/>
</dbReference>
<dbReference type="InterPro" id="IPR036869">
    <property type="entry name" value="J_dom_sf"/>
</dbReference>
<sequence>MDVAWLLAVANSTLGDAKYLLDKVYEDVRVAVVFHGGELKHQILGMSFQKLYENPNPRELVMVSALVYYVYRLLMFAYSKLSSKGRAKEGGKGEGEQVSAMPGQKLLASLPKHVGSSKKKLKGKGQVRSKFVKSARSFAISLVMYFGITYSLGGGGTTSDFSRALVAGQLRDGATQLVTDVLPQPSWHRESAMSWVRVGAVGGVLYLFFVMLLERGDDVYVKNAAGDVLYHTLDVSLALLHMEKWLRFFPKLGFVLYWRFSYGSMLAFIGFGLKYAFDLVQFLAKKAGRRFAQPLSIILSWMLMLPVILPLLYGAPLMFTEWNDKRIMKLHRNKRVKMFQMIWGVSAEKSYYQILGVPENASAAAIKKAFRTHSRNLHPDKNPDPKAQELFMKIKDAYSNLLKTGSKETVMMKQAEANVQTLKFVMDVLIVGMPYMFQFLLSTFGMVYGVGMYLKARAQGKKFQGKTAYAAVEFTKLLESQAHIEVFNRSDSDPGLKEYATKWLHPLKRAIEHKRKASFKVEYPEEKMKEKLVEMKGKVPKDDKKKVVEIVSFGMVHRMMYLLHKKLLLTVYLEDYAKKDEIHLEKEVKDLDDLITTYTEELQAFGEQVEEAYDLNALLEDPSKLMSVLRYKFRKELHMESDKRLEWMKGLMRAPWYEYPVDRYMQQLSKYK</sequence>
<dbReference type="AlphaFoldDB" id="A0A5B8MRT3"/>
<keyword evidence="2" id="KW-0812">Transmembrane</keyword>
<dbReference type="InterPro" id="IPR051948">
    <property type="entry name" value="Hsp70_co-chaperone_J-domain"/>
</dbReference>
<feature type="transmembrane region" description="Helical" evidence="2">
    <location>
        <begin position="298"/>
        <end position="319"/>
    </location>
</feature>
<evidence type="ECO:0000313" key="5">
    <source>
        <dbReference type="Proteomes" id="UP000316726"/>
    </source>
</evidence>